<evidence type="ECO:0000313" key="1">
    <source>
        <dbReference type="EMBL" id="KPX61998.1"/>
    </source>
</evidence>
<reference evidence="1 2" key="1">
    <citation type="submission" date="2015-09" db="EMBL/GenBank/DDBJ databases">
        <title>Genome announcement of multiple Pseudomonas syringae strains.</title>
        <authorList>
            <person name="Thakur S."/>
            <person name="Wang P.W."/>
            <person name="Gong Y."/>
            <person name="Weir B.S."/>
            <person name="Guttman D.S."/>
        </authorList>
    </citation>
    <scope>NUCLEOTIDE SEQUENCE [LARGE SCALE GENOMIC DNA]</scope>
    <source>
        <strain evidence="1 2">ICMP3507</strain>
    </source>
</reference>
<proteinExistence type="predicted"/>
<sequence>MKKIKVSLSQEATTSLLELMEIWGYDSPTHTANKAIDKLFKLIKSHSPSEDIYGPAKQDLQLL</sequence>
<name>A0A0P9UY86_PSEAV</name>
<comment type="caution">
    <text evidence="1">The sequence shown here is derived from an EMBL/GenBank/DDBJ whole genome shotgun (WGS) entry which is preliminary data.</text>
</comment>
<gene>
    <name evidence="1" type="ORF">ALO35_200225</name>
</gene>
<protein>
    <submittedName>
        <fullName evidence="1">Peptide synthase</fullName>
    </submittedName>
</protein>
<evidence type="ECO:0000313" key="2">
    <source>
        <dbReference type="Proteomes" id="UP000050265"/>
    </source>
</evidence>
<accession>A0A0P9UY86</accession>
<dbReference type="AlphaFoldDB" id="A0A0P9UY86"/>
<organism evidence="1 2">
    <name type="scientific">Pseudomonas amygdali pv. lachrymans</name>
    <name type="common">Pseudomonas syringae pv. lachrymans</name>
    <dbReference type="NCBI Taxonomy" id="53707"/>
    <lineage>
        <taxon>Bacteria</taxon>
        <taxon>Pseudomonadati</taxon>
        <taxon>Pseudomonadota</taxon>
        <taxon>Gammaproteobacteria</taxon>
        <taxon>Pseudomonadales</taxon>
        <taxon>Pseudomonadaceae</taxon>
        <taxon>Pseudomonas</taxon>
        <taxon>Pseudomonas amygdali</taxon>
    </lineage>
</organism>
<dbReference type="Proteomes" id="UP000050265">
    <property type="component" value="Unassembled WGS sequence"/>
</dbReference>
<dbReference type="EMBL" id="LJQP01000345">
    <property type="protein sequence ID" value="KPX61998.1"/>
    <property type="molecule type" value="Genomic_DNA"/>
</dbReference>